<name>A0A0A7MHP3_ACTEU</name>
<evidence type="ECO:0000256" key="2">
    <source>
        <dbReference type="ARBA" id="ARBA00008571"/>
    </source>
</evidence>
<dbReference type="GO" id="GO:0005737">
    <property type="term" value="C:cytoplasm"/>
    <property type="evidence" value="ECO:0007669"/>
    <property type="project" value="UniProtKB-SubCell"/>
</dbReference>
<dbReference type="KEGG" id="aeu:ACEE_10150"/>
<evidence type="ECO:0000313" key="6">
    <source>
        <dbReference type="EMBL" id="MDE8035656.1"/>
    </source>
</evidence>
<dbReference type="PANTHER" id="PTHR39585">
    <property type="entry name" value="FAD ASSEMBLY FACTOR SDHE"/>
    <property type="match status" value="1"/>
</dbReference>
<dbReference type="SUPFAM" id="SSF109910">
    <property type="entry name" value="YgfY-like"/>
    <property type="match status" value="1"/>
</dbReference>
<sequence length="82" mass="10058">MAELNRFRIEWECRRGMRELDKMIMPFYKAHFDDLSEAQQQTFVAMLKYTDPELFRWFMHQAPAPTQEMTDLIELIRSKIER</sequence>
<dbReference type="PANTHER" id="PTHR39585:SF1">
    <property type="entry name" value="FAD ASSEMBLY FACTOR SDHE"/>
    <property type="match status" value="1"/>
</dbReference>
<accession>A0A0A7MHP3</accession>
<evidence type="ECO:0000313" key="7">
    <source>
        <dbReference type="Proteomes" id="UP001142444"/>
    </source>
</evidence>
<protein>
    <recommendedName>
        <fullName evidence="3">FAD assembly factor SdhE</fullName>
    </recommendedName>
</protein>
<gene>
    <name evidence="6" type="ORF">OQ257_10850</name>
</gene>
<dbReference type="Proteomes" id="UP001142444">
    <property type="component" value="Unassembled WGS sequence"/>
</dbReference>
<dbReference type="InterPro" id="IPR005631">
    <property type="entry name" value="SDH"/>
</dbReference>
<keyword evidence="4" id="KW-0963">Cytoplasm</keyword>
<evidence type="ECO:0000256" key="3">
    <source>
        <dbReference type="ARBA" id="ARBA00019418"/>
    </source>
</evidence>
<evidence type="ECO:0000256" key="4">
    <source>
        <dbReference type="ARBA" id="ARBA00022490"/>
    </source>
</evidence>
<dbReference type="GO" id="GO:0006105">
    <property type="term" value="P:succinate metabolic process"/>
    <property type="evidence" value="ECO:0007669"/>
    <property type="project" value="TreeGrafter"/>
</dbReference>
<dbReference type="RefSeq" id="WP_039198468.1">
    <property type="nucleotide sequence ID" value="NZ_CBCRTM010000015.1"/>
</dbReference>
<comment type="caution">
    <text evidence="6">The sequence shown here is derived from an EMBL/GenBank/DDBJ whole genome shotgun (WGS) entry which is preliminary data.</text>
</comment>
<comment type="subcellular location">
    <subcellularLocation>
        <location evidence="1">Cytoplasm</location>
    </subcellularLocation>
</comment>
<reference evidence="6" key="1">
    <citation type="submission" date="2022-11" db="EMBL/GenBank/DDBJ databases">
        <authorList>
            <person name="Kamali M."/>
            <person name="Peak L."/>
            <person name="Go Y.Y."/>
            <person name="Balasuriya U.B.R."/>
            <person name="Carossino M."/>
        </authorList>
    </citation>
    <scope>NUCLEOTIDE SEQUENCE</scope>
    <source>
        <strain evidence="6">4524</strain>
    </source>
</reference>
<dbReference type="AlphaFoldDB" id="A0A0A7MHP3"/>
<dbReference type="Gene3D" id="1.10.150.250">
    <property type="entry name" value="Flavinator of succinate dehydrogenase"/>
    <property type="match status" value="1"/>
</dbReference>
<dbReference type="GeneID" id="92743875"/>
<organism evidence="6 7">
    <name type="scientific">Actinobacillus equuli subsp. equuli</name>
    <dbReference type="NCBI Taxonomy" id="202947"/>
    <lineage>
        <taxon>Bacteria</taxon>
        <taxon>Pseudomonadati</taxon>
        <taxon>Pseudomonadota</taxon>
        <taxon>Gammaproteobacteria</taxon>
        <taxon>Pasteurellales</taxon>
        <taxon>Pasteurellaceae</taxon>
        <taxon>Actinobacillus</taxon>
    </lineage>
</organism>
<dbReference type="InterPro" id="IPR050531">
    <property type="entry name" value="SdhE_FAD_assembly_factor"/>
</dbReference>
<keyword evidence="5" id="KW-0143">Chaperone</keyword>
<dbReference type="InterPro" id="IPR036714">
    <property type="entry name" value="SDH_sf"/>
</dbReference>
<dbReference type="EMBL" id="JAPHVQ010000013">
    <property type="protein sequence ID" value="MDE8035656.1"/>
    <property type="molecule type" value="Genomic_DNA"/>
</dbReference>
<keyword evidence="7" id="KW-1185">Reference proteome</keyword>
<proteinExistence type="inferred from homology"/>
<comment type="similarity">
    <text evidence="2">Belongs to the SdhE FAD assembly factor family.</text>
</comment>
<dbReference type="Pfam" id="PF03937">
    <property type="entry name" value="Sdh5"/>
    <property type="match status" value="1"/>
</dbReference>
<evidence type="ECO:0000256" key="5">
    <source>
        <dbReference type="ARBA" id="ARBA00023186"/>
    </source>
</evidence>
<reference evidence="6" key="2">
    <citation type="journal article" date="2023" name="Pathogens">
        <title>Pathological Features and Genomic Characterization of an Actinobacillus equuli subsp. equuli Bearing Unique Virulence-Associated Genes from an Adult Horse with Pleuropneumonia.</title>
        <authorList>
            <person name="Kamali M."/>
            <person name="Carossino M."/>
            <person name="Del Piero F."/>
            <person name="Peak L."/>
            <person name="Mitchell M.S."/>
            <person name="Willette J."/>
            <person name="Baker R."/>
            <person name="Li F."/>
            <person name="Kenez A."/>
            <person name="Balasuriya U.B.R."/>
            <person name="Go Y.Y."/>
        </authorList>
    </citation>
    <scope>NUCLEOTIDE SEQUENCE</scope>
    <source>
        <strain evidence="6">4524</strain>
    </source>
</reference>
<evidence type="ECO:0000256" key="1">
    <source>
        <dbReference type="ARBA" id="ARBA00004496"/>
    </source>
</evidence>